<evidence type="ECO:0000313" key="3">
    <source>
        <dbReference type="Proteomes" id="UP000059188"/>
    </source>
</evidence>
<organism evidence="2 3">
    <name type="scientific">Thanatephorus cucumeris (strain AG1-IB / isolate 7/3/14)</name>
    <name type="common">Lettuce bottom rot fungus</name>
    <name type="synonym">Rhizoctonia solani</name>
    <dbReference type="NCBI Taxonomy" id="1108050"/>
    <lineage>
        <taxon>Eukaryota</taxon>
        <taxon>Fungi</taxon>
        <taxon>Dikarya</taxon>
        <taxon>Basidiomycota</taxon>
        <taxon>Agaricomycotina</taxon>
        <taxon>Agaricomycetes</taxon>
        <taxon>Cantharellales</taxon>
        <taxon>Ceratobasidiaceae</taxon>
        <taxon>Rhizoctonia</taxon>
        <taxon>Rhizoctonia solani AG-1</taxon>
    </lineage>
</organism>
<dbReference type="SMART" id="SM00450">
    <property type="entry name" value="RHOD"/>
    <property type="match status" value="1"/>
</dbReference>
<dbReference type="EMBL" id="LN679100">
    <property type="protein sequence ID" value="CEL52464.1"/>
    <property type="molecule type" value="Genomic_DNA"/>
</dbReference>
<dbReference type="PANTHER" id="PTHR44086:SF10">
    <property type="entry name" value="THIOSULFATE SULFURTRANSFERASE_RHODANESE-LIKE DOMAIN-CONTAINING PROTEIN 3"/>
    <property type="match status" value="1"/>
</dbReference>
<dbReference type="STRING" id="1108050.A0A0B7F698"/>
<dbReference type="InterPro" id="IPR036873">
    <property type="entry name" value="Rhodanese-like_dom_sf"/>
</dbReference>
<dbReference type="Gene3D" id="3.40.250.10">
    <property type="entry name" value="Rhodanese-like domain"/>
    <property type="match status" value="1"/>
</dbReference>
<dbReference type="InterPro" id="IPR001763">
    <property type="entry name" value="Rhodanese-like_dom"/>
</dbReference>
<dbReference type="PANTHER" id="PTHR44086">
    <property type="entry name" value="THIOSULFATE SULFURTRANSFERASE RDL2, MITOCHONDRIAL-RELATED"/>
    <property type="match status" value="1"/>
</dbReference>
<feature type="domain" description="Rhodanese" evidence="1">
    <location>
        <begin position="70"/>
        <end position="171"/>
    </location>
</feature>
<gene>
    <name evidence="2" type="ORF">RSOLAG1IB_01005</name>
</gene>
<evidence type="ECO:0000313" key="2">
    <source>
        <dbReference type="EMBL" id="CEL52464.1"/>
    </source>
</evidence>
<dbReference type="Proteomes" id="UP000059188">
    <property type="component" value="Unassembled WGS sequence"/>
</dbReference>
<dbReference type="SUPFAM" id="SSF52821">
    <property type="entry name" value="Rhodanese/Cell cycle control phosphatase"/>
    <property type="match status" value="1"/>
</dbReference>
<dbReference type="Pfam" id="PF00581">
    <property type="entry name" value="Rhodanese"/>
    <property type="match status" value="1"/>
</dbReference>
<evidence type="ECO:0000259" key="1">
    <source>
        <dbReference type="PROSITE" id="PS50206"/>
    </source>
</evidence>
<protein>
    <submittedName>
        <fullName evidence="2">Rhodanese domain protein</fullName>
    </submittedName>
</protein>
<keyword evidence="3" id="KW-1185">Reference proteome</keyword>
<dbReference type="AlphaFoldDB" id="A0A0B7F698"/>
<dbReference type="GO" id="GO:0004792">
    <property type="term" value="F:thiosulfate-cyanide sulfurtransferase activity"/>
    <property type="evidence" value="ECO:0007669"/>
    <property type="project" value="TreeGrafter"/>
</dbReference>
<dbReference type="PROSITE" id="PS50206">
    <property type="entry name" value="RHODANESE_3"/>
    <property type="match status" value="1"/>
</dbReference>
<proteinExistence type="predicted"/>
<name>A0A0B7F698_THACB</name>
<reference evidence="2 3" key="1">
    <citation type="submission" date="2014-11" db="EMBL/GenBank/DDBJ databases">
        <authorList>
            <person name="Wibberg Daniel"/>
        </authorList>
    </citation>
    <scope>NUCLEOTIDE SEQUENCE [LARGE SCALE GENOMIC DNA]</scope>
    <source>
        <strain evidence="2">Rhizoctonia solani AG1-IB 7/3/14</strain>
    </source>
</reference>
<accession>A0A0B7F698</accession>
<sequence>MYLYPEPQSRVIPLGCPAFFPGLKPSTHSLLATMTSPTQPPGSKSIAQILADARSRLDRVSPELAQEAHRARGALLIDIRPEAQRKYFGEIPGALIVERNVLEWRLDPQSDAHLKNVPGVGTYEVEPIVFCQEGYTSSLAAASLKDLGLVKATDLDGGFKAWKEAGLPTTEGNAAS</sequence>
<dbReference type="OrthoDB" id="566238at2759"/>